<dbReference type="PANTHER" id="PTHR30244">
    <property type="entry name" value="TRANSAMINASE"/>
    <property type="match status" value="1"/>
</dbReference>
<dbReference type="Gene3D" id="3.90.1150.10">
    <property type="entry name" value="Aspartate Aminotransferase, domain 1"/>
    <property type="match status" value="1"/>
</dbReference>
<dbReference type="EMBL" id="RAPE01000002">
    <property type="protein sequence ID" value="RKF15314.1"/>
    <property type="molecule type" value="Genomic_DNA"/>
</dbReference>
<evidence type="ECO:0000313" key="6">
    <source>
        <dbReference type="EMBL" id="RKF15314.1"/>
    </source>
</evidence>
<name>A0A3A8AUF9_9RHOB</name>
<dbReference type="GO" id="GO:0030170">
    <property type="term" value="F:pyridoxal phosphate binding"/>
    <property type="evidence" value="ECO:0007669"/>
    <property type="project" value="TreeGrafter"/>
</dbReference>
<accession>A0A3A8AUF9</accession>
<evidence type="ECO:0000256" key="3">
    <source>
        <dbReference type="PIRSR" id="PIRSR000390-2"/>
    </source>
</evidence>
<comment type="similarity">
    <text evidence="1 4">Belongs to the DegT/DnrJ/EryC1 family.</text>
</comment>
<keyword evidence="6" id="KW-0032">Aminotransferase</keyword>
<feature type="active site" description="Proton acceptor" evidence="2">
    <location>
        <position position="178"/>
    </location>
</feature>
<dbReference type="InterPro" id="IPR000653">
    <property type="entry name" value="DegT/StrS_aminotransferase"/>
</dbReference>
<dbReference type="CDD" id="cd00616">
    <property type="entry name" value="AHBA_syn"/>
    <property type="match status" value="1"/>
</dbReference>
<dbReference type="InterPro" id="IPR015421">
    <property type="entry name" value="PyrdxlP-dep_Trfase_major"/>
</dbReference>
<dbReference type="PIRSF" id="PIRSF000390">
    <property type="entry name" value="PLP_StrS"/>
    <property type="match status" value="1"/>
</dbReference>
<keyword evidence="6" id="KW-0808">Transferase</keyword>
<keyword evidence="7" id="KW-1185">Reference proteome</keyword>
<dbReference type="OrthoDB" id="9768668at2"/>
<dbReference type="Gene3D" id="3.40.640.10">
    <property type="entry name" value="Type I PLP-dependent aspartate aminotransferase-like (Major domain)"/>
    <property type="match status" value="1"/>
</dbReference>
<evidence type="ECO:0000256" key="5">
    <source>
        <dbReference type="SAM" id="MobiDB-lite"/>
    </source>
</evidence>
<dbReference type="GO" id="GO:0000271">
    <property type="term" value="P:polysaccharide biosynthetic process"/>
    <property type="evidence" value="ECO:0007669"/>
    <property type="project" value="TreeGrafter"/>
</dbReference>
<evidence type="ECO:0000256" key="4">
    <source>
        <dbReference type="RuleBase" id="RU004508"/>
    </source>
</evidence>
<dbReference type="InterPro" id="IPR015424">
    <property type="entry name" value="PyrdxlP-dep_Trfase"/>
</dbReference>
<dbReference type="AlphaFoldDB" id="A0A3A8AUF9"/>
<evidence type="ECO:0000256" key="1">
    <source>
        <dbReference type="ARBA" id="ARBA00037999"/>
    </source>
</evidence>
<dbReference type="Proteomes" id="UP000281128">
    <property type="component" value="Unassembled WGS sequence"/>
</dbReference>
<evidence type="ECO:0000256" key="2">
    <source>
        <dbReference type="PIRSR" id="PIRSR000390-1"/>
    </source>
</evidence>
<feature type="region of interest" description="Disordered" evidence="5">
    <location>
        <begin position="369"/>
        <end position="393"/>
    </location>
</feature>
<keyword evidence="3 4" id="KW-0663">Pyridoxal phosphate</keyword>
<evidence type="ECO:0000313" key="7">
    <source>
        <dbReference type="Proteomes" id="UP000281128"/>
    </source>
</evidence>
<organism evidence="6 7">
    <name type="scientific">Roseovarius spongiae</name>
    <dbReference type="NCBI Taxonomy" id="2320272"/>
    <lineage>
        <taxon>Bacteria</taxon>
        <taxon>Pseudomonadati</taxon>
        <taxon>Pseudomonadota</taxon>
        <taxon>Alphaproteobacteria</taxon>
        <taxon>Rhodobacterales</taxon>
        <taxon>Roseobacteraceae</taxon>
        <taxon>Roseovarius</taxon>
    </lineage>
</organism>
<sequence length="393" mass="42667">MIPVFRPSIDDDEINAVTDAMRSGWIGLGPRTAEFEERFAAFCGVPHAVGLNSGTAALDLAMRLLEIGEGDEVVVPTMTFVSTAHVVALNRATPVFADSDPVTLNIDPNDVARKITPRTRAVIVTHYSGRPVDLNLVAAAAPGLPIIEDCAHAAGATFQGAPVGGIGVIGCFSFHAVKNLSSGEGGMLTTRNAAWAKRAHSLRWLGIDRSTWKRAQSAAGYRWRYSVTELGLKCHMNDIAAAMGLVQLRRLAELNARRRSLVSRYRAGLSGIAELSLPPQDDETFRSSWHLFCIQCERRDALGAYLAEHGVGTGVHYIPIHTHECYGRQPPLPVAEDLGERILTLPLYPDLQGSDVDRITGLIQGFYRADRGDRPAPPRPSYRIPGTHPPRAS</sequence>
<gene>
    <name evidence="6" type="ORF">D6850_10840</name>
</gene>
<dbReference type="InterPro" id="IPR015422">
    <property type="entry name" value="PyrdxlP-dep_Trfase_small"/>
</dbReference>
<proteinExistence type="inferred from homology"/>
<dbReference type="PANTHER" id="PTHR30244:SF34">
    <property type="entry name" value="DTDP-4-AMINO-4,6-DIDEOXYGALACTOSE TRANSAMINASE"/>
    <property type="match status" value="1"/>
</dbReference>
<reference evidence="6 7" key="1">
    <citation type="submission" date="2018-09" db="EMBL/GenBank/DDBJ databases">
        <title>Roseovarius spongiae sp. nov., isolated from a marine sponge.</title>
        <authorList>
            <person name="Zhuang L."/>
            <person name="Luo L."/>
        </authorList>
    </citation>
    <scope>NUCLEOTIDE SEQUENCE [LARGE SCALE GENOMIC DNA]</scope>
    <source>
        <strain evidence="6 7">HN-E21</strain>
    </source>
</reference>
<feature type="modified residue" description="N6-(pyridoxal phosphate)lysine" evidence="3">
    <location>
        <position position="178"/>
    </location>
</feature>
<comment type="caution">
    <text evidence="6">The sequence shown here is derived from an EMBL/GenBank/DDBJ whole genome shotgun (WGS) entry which is preliminary data.</text>
</comment>
<dbReference type="GO" id="GO:0008483">
    <property type="term" value="F:transaminase activity"/>
    <property type="evidence" value="ECO:0007669"/>
    <property type="project" value="UniProtKB-KW"/>
</dbReference>
<protein>
    <submittedName>
        <fullName evidence="6">DegT/DnrJ/EryC1/StrS aminotransferase family protein</fullName>
    </submittedName>
</protein>
<dbReference type="SUPFAM" id="SSF53383">
    <property type="entry name" value="PLP-dependent transferases"/>
    <property type="match status" value="1"/>
</dbReference>
<dbReference type="RefSeq" id="WP_121166655.1">
    <property type="nucleotide sequence ID" value="NZ_RAPE01000002.1"/>
</dbReference>
<dbReference type="Pfam" id="PF01041">
    <property type="entry name" value="DegT_DnrJ_EryC1"/>
    <property type="match status" value="1"/>
</dbReference>